<evidence type="ECO:0000313" key="5">
    <source>
        <dbReference type="Proteomes" id="UP000287296"/>
    </source>
</evidence>
<dbReference type="EMBL" id="QYTW02000017">
    <property type="protein sequence ID" value="RST58696.1"/>
    <property type="molecule type" value="Genomic_DNA"/>
</dbReference>
<reference evidence="4 5" key="1">
    <citation type="submission" date="2018-12" db="EMBL/GenBank/DDBJ databases">
        <authorList>
            <person name="Sun L."/>
            <person name="Chen Z."/>
        </authorList>
    </citation>
    <scope>NUCLEOTIDE SEQUENCE [LARGE SCALE GENOMIC DNA]</scope>
    <source>
        <strain evidence="4 5">LMG 29736</strain>
    </source>
</reference>
<protein>
    <recommendedName>
        <fullName evidence="2">YvlB/LiaX N-terminal domain-containing protein</fullName>
    </recommendedName>
</protein>
<evidence type="ECO:0000313" key="3">
    <source>
        <dbReference type="EMBL" id="GIN94451.1"/>
    </source>
</evidence>
<evidence type="ECO:0000256" key="1">
    <source>
        <dbReference type="SAM" id="MobiDB-lite"/>
    </source>
</evidence>
<sequence>MKEEISKVLSMLQESKIDSDKASELIDALKEKQTAHTSKPDYSKSLSSTSGGYLDKMLKIRVTSQENDNVNINLPIKLVKAVLGAGHSIASNIPQAAKYVKDIDIDLLIDAIENELDGQIIDIRSGENDNVTVVIE</sequence>
<gene>
    <name evidence="4" type="ORF">D5F11_015760</name>
    <name evidence="3" type="ORF">J6TS1_03210</name>
</gene>
<feature type="domain" description="YvlB/LiaX N-terminal" evidence="2">
    <location>
        <begin position="3"/>
        <end position="33"/>
    </location>
</feature>
<organism evidence="4 5">
    <name type="scientific">Siminovitchia terrae</name>
    <name type="common">Bacillus terrae</name>
    <dbReference type="NCBI Taxonomy" id="1914933"/>
    <lineage>
        <taxon>Bacteria</taxon>
        <taxon>Bacillati</taxon>
        <taxon>Bacillota</taxon>
        <taxon>Bacilli</taxon>
        <taxon>Bacillales</taxon>
        <taxon>Bacillaceae</taxon>
        <taxon>Siminovitchia</taxon>
    </lineage>
</organism>
<accession>A0A429X5J7</accession>
<keyword evidence="6" id="KW-1185">Reference proteome</keyword>
<name>A0A429X5J7_SIMTE</name>
<dbReference type="EMBL" id="BORJ01000001">
    <property type="protein sequence ID" value="GIN94451.1"/>
    <property type="molecule type" value="Genomic_DNA"/>
</dbReference>
<evidence type="ECO:0000259" key="2">
    <source>
        <dbReference type="Pfam" id="PF22746"/>
    </source>
</evidence>
<dbReference type="OrthoDB" id="9808584at2"/>
<evidence type="ECO:0000313" key="6">
    <source>
        <dbReference type="Proteomes" id="UP000680670"/>
    </source>
</evidence>
<dbReference type="AlphaFoldDB" id="A0A429X5J7"/>
<feature type="region of interest" description="Disordered" evidence="1">
    <location>
        <begin position="32"/>
        <end position="51"/>
    </location>
</feature>
<dbReference type="InterPro" id="IPR053959">
    <property type="entry name" value="YvlB/LiaX_N"/>
</dbReference>
<dbReference type="RefSeq" id="WP_120117091.1">
    <property type="nucleotide sequence ID" value="NZ_BORI01000003.1"/>
</dbReference>
<dbReference type="Proteomes" id="UP000287296">
    <property type="component" value="Unassembled WGS sequence"/>
</dbReference>
<dbReference type="Pfam" id="PF22746">
    <property type="entry name" value="SHOCT-like_DUF2089-C"/>
    <property type="match status" value="1"/>
</dbReference>
<evidence type="ECO:0000313" key="4">
    <source>
        <dbReference type="EMBL" id="RST58696.1"/>
    </source>
</evidence>
<reference evidence="3 6" key="2">
    <citation type="submission" date="2021-03" db="EMBL/GenBank/DDBJ databases">
        <title>Antimicrobial resistance genes in bacteria isolated from Japanese honey, and their potential for conferring macrolide and lincosamide resistance in the American foulbrood pathogen Paenibacillus larvae.</title>
        <authorList>
            <person name="Okamoto M."/>
            <person name="Kumagai M."/>
            <person name="Kanamori H."/>
            <person name="Takamatsu D."/>
        </authorList>
    </citation>
    <scope>NUCLEOTIDE SEQUENCE [LARGE SCALE GENOMIC DNA]</scope>
    <source>
        <strain evidence="3 6">J6TS1</strain>
    </source>
</reference>
<dbReference type="Proteomes" id="UP000680670">
    <property type="component" value="Unassembled WGS sequence"/>
</dbReference>
<feature type="compositionally biased region" description="Basic and acidic residues" evidence="1">
    <location>
        <begin position="32"/>
        <end position="42"/>
    </location>
</feature>
<comment type="caution">
    <text evidence="4">The sequence shown here is derived from an EMBL/GenBank/DDBJ whole genome shotgun (WGS) entry which is preliminary data.</text>
</comment>
<proteinExistence type="predicted"/>